<reference evidence="3 4" key="1">
    <citation type="journal article" date="2008" name="PLoS Genet.">
        <title>Genomic islands in the pathogenic filamentous fungus Aspergillus fumigatus.</title>
        <authorList>
            <person name="Fedorova N.D."/>
            <person name="Khaldi N."/>
            <person name="Joardar V.S."/>
            <person name="Maiti R."/>
            <person name="Amedeo P."/>
            <person name="Anderson M.J."/>
            <person name="Crabtree J."/>
            <person name="Silva J.C."/>
            <person name="Badger J.H."/>
            <person name="Albarraq A."/>
            <person name="Angiuoli S."/>
            <person name="Bussey H."/>
            <person name="Bowyer P."/>
            <person name="Cotty P.J."/>
            <person name="Dyer P.S."/>
            <person name="Egan A."/>
            <person name="Galens K."/>
            <person name="Fraser-Liggett C.M."/>
            <person name="Haas B.J."/>
            <person name="Inman J.M."/>
            <person name="Kent R."/>
            <person name="Lemieux S."/>
            <person name="Malavazi I."/>
            <person name="Orvis J."/>
            <person name="Roemer T."/>
            <person name="Ronning C.M."/>
            <person name="Sundaram J.P."/>
            <person name="Sutton G."/>
            <person name="Turner G."/>
            <person name="Venter J.C."/>
            <person name="White O.R."/>
            <person name="Whitty B.R."/>
            <person name="Youngman P."/>
            <person name="Wolfe K.H."/>
            <person name="Goldman G.H."/>
            <person name="Wortman J.R."/>
            <person name="Jiang B."/>
            <person name="Denning D.W."/>
            <person name="Nierman W.C."/>
        </authorList>
    </citation>
    <scope>NUCLEOTIDE SEQUENCE [LARGE SCALE GENOMIC DNA]</scope>
    <source>
        <strain evidence="4">ATCC 1007 / CBS 513.65 / DSM 816 / NCTC 3887 / NRRL 1</strain>
    </source>
</reference>
<dbReference type="GO" id="GO:0006886">
    <property type="term" value="P:intracellular protein transport"/>
    <property type="evidence" value="ECO:0007669"/>
    <property type="project" value="TreeGrafter"/>
</dbReference>
<feature type="compositionally biased region" description="Polar residues" evidence="1">
    <location>
        <begin position="219"/>
        <end position="235"/>
    </location>
</feature>
<dbReference type="GO" id="GO:0005737">
    <property type="term" value="C:cytoplasm"/>
    <property type="evidence" value="ECO:0007669"/>
    <property type="project" value="TreeGrafter"/>
</dbReference>
<feature type="domain" description="UBX" evidence="2">
    <location>
        <begin position="355"/>
        <end position="446"/>
    </location>
</feature>
<dbReference type="InterPro" id="IPR001012">
    <property type="entry name" value="UBX_dom"/>
</dbReference>
<dbReference type="CDD" id="cd17075">
    <property type="entry name" value="UBX1_UBXN9"/>
    <property type="match status" value="1"/>
</dbReference>
<dbReference type="AlphaFoldDB" id="A1CH54"/>
<dbReference type="GO" id="GO:0005634">
    <property type="term" value="C:nucleus"/>
    <property type="evidence" value="ECO:0007669"/>
    <property type="project" value="TreeGrafter"/>
</dbReference>
<dbReference type="SUPFAM" id="SSF54236">
    <property type="entry name" value="Ubiquitin-like"/>
    <property type="match status" value="2"/>
</dbReference>
<protein>
    <submittedName>
        <fullName evidence="3">UBX domain protein, putative</fullName>
    </submittedName>
</protein>
<keyword evidence="4" id="KW-1185">Reference proteome</keyword>
<proteinExistence type="predicted"/>
<dbReference type="eggNOG" id="KOG2699">
    <property type="taxonomic scope" value="Eukaryota"/>
</dbReference>
<dbReference type="HOGENOM" id="CLU_534160_0_0_1"/>
<dbReference type="InterPro" id="IPR059238">
    <property type="entry name" value="UBX1_UBXN9"/>
</dbReference>
<feature type="region of interest" description="Disordered" evidence="1">
    <location>
        <begin position="210"/>
        <end position="299"/>
    </location>
</feature>
<organism evidence="3 4">
    <name type="scientific">Aspergillus clavatus (strain ATCC 1007 / CBS 513.65 / DSM 816 / NCTC 3887 / NRRL 1 / QM 1276 / 107)</name>
    <dbReference type="NCBI Taxonomy" id="344612"/>
    <lineage>
        <taxon>Eukaryota</taxon>
        <taxon>Fungi</taxon>
        <taxon>Dikarya</taxon>
        <taxon>Ascomycota</taxon>
        <taxon>Pezizomycotina</taxon>
        <taxon>Eurotiomycetes</taxon>
        <taxon>Eurotiomycetidae</taxon>
        <taxon>Eurotiales</taxon>
        <taxon>Aspergillaceae</taxon>
        <taxon>Aspergillus</taxon>
        <taxon>Aspergillus subgen. Fumigati</taxon>
    </lineage>
</organism>
<dbReference type="GO" id="GO:0012506">
    <property type="term" value="C:vesicle membrane"/>
    <property type="evidence" value="ECO:0007669"/>
    <property type="project" value="TreeGrafter"/>
</dbReference>
<dbReference type="CDD" id="cd16105">
    <property type="entry name" value="Ubl_ASPSCR1_like"/>
    <property type="match status" value="1"/>
</dbReference>
<dbReference type="OrthoDB" id="440781at2759"/>
<accession>A1CH54</accession>
<dbReference type="InterPro" id="IPR029071">
    <property type="entry name" value="Ubiquitin-like_domsf"/>
</dbReference>
<dbReference type="PANTHER" id="PTHR46467:SF1">
    <property type="entry name" value="TETHER CONTAINING UBX DOMAIN FOR GLUT4"/>
    <property type="match status" value="1"/>
</dbReference>
<dbReference type="RefSeq" id="XP_001271635.1">
    <property type="nucleotide sequence ID" value="XM_001271634.1"/>
</dbReference>
<sequence>MSSHVVVLDSTARRATIKTTPGKYLADILQEACAKLGLDASQYGLKYKSKQVDLSLSFRLSGLASGAKLELVQLSRSPSVVTVALQLPESEARGVPNGRLLDKFPSTTTLWLVLRKFEAGVAGGGSPRNFTARGIPIATAGNEGSGRLFYETPVVQIMGRELSTFDELQKSLVQLGFNSGNVLVRLSFRRTEEPLEVAMVKIQDYFKSFDDATPKDATSKTQESPAAETSETITDPSQPLPQAPSAAPAEPVRQVPEVPEQAPQTVPAAVPAAGVPSTEPSATIQPSSRPVTVFSAPSSTTPQAAQMTYNEDDYVPSVDHAQAHQRRLNAASRPIRLPTDAEIAAKAAEEEQRRAAVKEVDVKVRLPDQSQVVSKFGQEDTGATLYGFVRSCLAEPFASEKFVLTSFPVAGAPKSGAKKVQNIVPDSNQTRLIKDFGMIGRVLVTFTWDASASPAVRQSRTSPLKPELRSQAQEIKVEQPPDVMDTSEDRVASKVGGPSQGEKPGGRKPGSIPKWLKLPGKK</sequence>
<evidence type="ECO:0000313" key="4">
    <source>
        <dbReference type="Proteomes" id="UP000006701"/>
    </source>
</evidence>
<dbReference type="PROSITE" id="PS50033">
    <property type="entry name" value="UBX"/>
    <property type="match status" value="1"/>
</dbReference>
<feature type="region of interest" description="Disordered" evidence="1">
    <location>
        <begin position="455"/>
        <end position="522"/>
    </location>
</feature>
<dbReference type="STRING" id="344612.A1CH54"/>
<evidence type="ECO:0000259" key="2">
    <source>
        <dbReference type="PROSITE" id="PS50033"/>
    </source>
</evidence>
<dbReference type="PANTHER" id="PTHR46467">
    <property type="entry name" value="TETHER CONTAINING UBX DOMAIN FOR GLUT4"/>
    <property type="match status" value="1"/>
</dbReference>
<feature type="compositionally biased region" description="Low complexity" evidence="1">
    <location>
        <begin position="258"/>
        <end position="276"/>
    </location>
</feature>
<dbReference type="EMBL" id="DS027054">
    <property type="protein sequence ID" value="EAW10209.1"/>
    <property type="molecule type" value="Genomic_DNA"/>
</dbReference>
<feature type="compositionally biased region" description="Polar residues" evidence="1">
    <location>
        <begin position="278"/>
        <end position="299"/>
    </location>
</feature>
<dbReference type="Gene3D" id="3.10.20.90">
    <property type="entry name" value="Phosphatidylinositol 3-kinase Catalytic Subunit, Chain A, domain 1"/>
    <property type="match status" value="1"/>
</dbReference>
<dbReference type="OMA" id="APKYDWG"/>
<name>A1CH54_ASPCL</name>
<evidence type="ECO:0000256" key="1">
    <source>
        <dbReference type="SAM" id="MobiDB-lite"/>
    </source>
</evidence>
<gene>
    <name evidence="3" type="ORF">ACLA_046750</name>
</gene>
<dbReference type="Pfam" id="PF11470">
    <property type="entry name" value="TUG-UBL1"/>
    <property type="match status" value="1"/>
</dbReference>
<evidence type="ECO:0000313" key="3">
    <source>
        <dbReference type="EMBL" id="EAW10209.1"/>
    </source>
</evidence>
<dbReference type="InterPro" id="IPR021569">
    <property type="entry name" value="TUG-UBL1"/>
</dbReference>
<dbReference type="Proteomes" id="UP000006701">
    <property type="component" value="Unassembled WGS sequence"/>
</dbReference>
<dbReference type="GeneID" id="4704412"/>
<dbReference type="VEuPathDB" id="FungiDB:ACLA_046750"/>
<dbReference type="KEGG" id="act:ACLA_046750"/>